<feature type="region of interest" description="Disordered" evidence="1">
    <location>
        <begin position="450"/>
        <end position="500"/>
    </location>
</feature>
<accession>A0A0U5GRF7</accession>
<gene>
    <name evidence="2" type="ORF">ASPCAL02862</name>
</gene>
<keyword evidence="3" id="KW-1185">Reference proteome</keyword>
<dbReference type="OMA" id="MDTVKRS"/>
<feature type="region of interest" description="Disordered" evidence="1">
    <location>
        <begin position="316"/>
        <end position="349"/>
    </location>
</feature>
<feature type="region of interest" description="Disordered" evidence="1">
    <location>
        <begin position="188"/>
        <end position="213"/>
    </location>
</feature>
<dbReference type="AlphaFoldDB" id="A0A0U5GRF7"/>
<proteinExistence type="predicted"/>
<dbReference type="EMBL" id="CDMC01000002">
    <property type="protein sequence ID" value="CEN60422.1"/>
    <property type="molecule type" value="Genomic_DNA"/>
</dbReference>
<sequence>MYGTGLPLDVSYITEPALPRHYESDEEEISESETGHAFSPVDFHKRSGTLDSIMSIESSHSAMLDPVDRPAYHRLLSPFPSTGKRSRPVSMDTVKRSSTATFATDACTIFDHDDDMIIELPSPNSTTPLQSPIFLQPAVYVPSEPLTSPRNSFRSSSSISLYSDDESDVFVAEKVTYVEHAKPNLILISPTSEQSSPREGSASPVSLDGSVYSNNEATRSQPLLSESSLNAHSASWDSSDGSIYSNDDATKSQPLLSETNLDRGRSRLHTRPSRGKVQGSLSALDTMQQFGPRRLDICEPMSASAAEAPHSMSFRARSMSFSRPQTPVAERHRRLQKEPPTPRPPSAQSLATFSLFPQGQSQSYGYARDDSRNRSTSCSHSAASSEYSLPSSQPTSRTGSPSPYCSPVYNRSRSGSIYSVSSMSTTTGKRPSMPYRGSIIKGSGMLSGYSSSSLRAELDNGPMEQLAEVQEPKSKTKRKKSLKQLKPLKTESSESSTKSFVDFMLRGKRKSVIKNF</sequence>
<feature type="region of interest" description="Disordered" evidence="1">
    <location>
        <begin position="22"/>
        <end position="42"/>
    </location>
</feature>
<name>A0A0U5GRF7_ASPCI</name>
<feature type="compositionally biased region" description="Low complexity" evidence="1">
    <location>
        <begin position="375"/>
        <end position="396"/>
    </location>
</feature>
<organism evidence="2 3">
    <name type="scientific">Aspergillus calidoustus</name>
    <dbReference type="NCBI Taxonomy" id="454130"/>
    <lineage>
        <taxon>Eukaryota</taxon>
        <taxon>Fungi</taxon>
        <taxon>Dikarya</taxon>
        <taxon>Ascomycota</taxon>
        <taxon>Pezizomycotina</taxon>
        <taxon>Eurotiomycetes</taxon>
        <taxon>Eurotiomycetidae</taxon>
        <taxon>Eurotiales</taxon>
        <taxon>Aspergillaceae</taxon>
        <taxon>Aspergillus</taxon>
        <taxon>Aspergillus subgen. Nidulantes</taxon>
    </lineage>
</organism>
<dbReference type="OrthoDB" id="4493237at2759"/>
<feature type="region of interest" description="Disordered" evidence="1">
    <location>
        <begin position="419"/>
        <end position="438"/>
    </location>
</feature>
<evidence type="ECO:0000313" key="2">
    <source>
        <dbReference type="EMBL" id="CEN60422.1"/>
    </source>
</evidence>
<dbReference type="STRING" id="454130.A0A0U5GRF7"/>
<feature type="compositionally biased region" description="Polar residues" evidence="1">
    <location>
        <begin position="189"/>
        <end position="198"/>
    </location>
</feature>
<evidence type="ECO:0000313" key="3">
    <source>
        <dbReference type="Proteomes" id="UP000054771"/>
    </source>
</evidence>
<evidence type="ECO:0000256" key="1">
    <source>
        <dbReference type="SAM" id="MobiDB-lite"/>
    </source>
</evidence>
<feature type="region of interest" description="Disordered" evidence="1">
    <location>
        <begin position="361"/>
        <end position="408"/>
    </location>
</feature>
<feature type="compositionally biased region" description="Polar residues" evidence="1">
    <location>
        <begin position="235"/>
        <end position="259"/>
    </location>
</feature>
<feature type="region of interest" description="Disordered" evidence="1">
    <location>
        <begin position="235"/>
        <end position="282"/>
    </location>
</feature>
<reference evidence="3" key="1">
    <citation type="journal article" date="2016" name="Genome Announc.">
        <title>Draft genome sequences of fungus Aspergillus calidoustus.</title>
        <authorList>
            <person name="Horn F."/>
            <person name="Linde J."/>
            <person name="Mattern D.J."/>
            <person name="Walther G."/>
            <person name="Guthke R."/>
            <person name="Scherlach K."/>
            <person name="Martin K."/>
            <person name="Brakhage A.A."/>
            <person name="Petzke L."/>
            <person name="Valiante V."/>
        </authorList>
    </citation>
    <scope>NUCLEOTIDE SEQUENCE [LARGE SCALE GENOMIC DNA]</scope>
    <source>
        <strain evidence="3">SF006504</strain>
    </source>
</reference>
<protein>
    <submittedName>
        <fullName evidence="2">Uncharacterized protein</fullName>
    </submittedName>
</protein>
<dbReference type="Proteomes" id="UP000054771">
    <property type="component" value="Unassembled WGS sequence"/>
</dbReference>